<sequence length="203" mass="22328">MEPVSLTTDRLLLRPLGPDDADAVHAACQDPEIPRWTSVPSPYTREHAEEFTGRICPQGWRDDSLYNFGLFSREDGVLVGCMGLVRLAGVLHAPTRQAELGYWTAKEARGKGYTAEAGREVCRWAFEDLGAERIEWYAEAGNEGSRAVALKVGFVMEGTLRSKIIYAGTRRDAWAGSLLPSDWARATATPYLPYPEAVGDAGH</sequence>
<keyword evidence="3" id="KW-1185">Reference proteome</keyword>
<reference evidence="2 3" key="1">
    <citation type="submission" date="2021-01" db="EMBL/GenBank/DDBJ databases">
        <title>Streptomyces acididurans sp. nov., isolated from a peat swamp forest soil.</title>
        <authorList>
            <person name="Chantavorakit T."/>
            <person name="Duangmal K."/>
        </authorList>
    </citation>
    <scope>NUCLEOTIDE SEQUENCE [LARGE SCALE GENOMIC DNA]</scope>
    <source>
        <strain evidence="2 3">KK5PA1</strain>
    </source>
</reference>
<dbReference type="InterPro" id="IPR000182">
    <property type="entry name" value="GNAT_dom"/>
</dbReference>
<comment type="caution">
    <text evidence="2">The sequence shown here is derived from an EMBL/GenBank/DDBJ whole genome shotgun (WGS) entry which is preliminary data.</text>
</comment>
<dbReference type="InterPro" id="IPR016181">
    <property type="entry name" value="Acyl_CoA_acyltransferase"/>
</dbReference>
<proteinExistence type="predicted"/>
<feature type="domain" description="N-acetyltransferase" evidence="1">
    <location>
        <begin position="11"/>
        <end position="172"/>
    </location>
</feature>
<dbReference type="Pfam" id="PF13302">
    <property type="entry name" value="Acetyltransf_3"/>
    <property type="match status" value="1"/>
</dbReference>
<organism evidence="2 3">
    <name type="scientific">Actinacidiphila acididurans</name>
    <dbReference type="NCBI Taxonomy" id="2784346"/>
    <lineage>
        <taxon>Bacteria</taxon>
        <taxon>Bacillati</taxon>
        <taxon>Actinomycetota</taxon>
        <taxon>Actinomycetes</taxon>
        <taxon>Kitasatosporales</taxon>
        <taxon>Streptomycetaceae</taxon>
        <taxon>Actinacidiphila</taxon>
    </lineage>
</organism>
<gene>
    <name evidence="2" type="ORF">ITX44_40260</name>
</gene>
<dbReference type="InterPro" id="IPR051908">
    <property type="entry name" value="Ribosomal_N-acetyltransferase"/>
</dbReference>
<accession>A0ABS2U874</accession>
<dbReference type="EMBL" id="JADKYB010000047">
    <property type="protein sequence ID" value="MBM9510695.1"/>
    <property type="molecule type" value="Genomic_DNA"/>
</dbReference>
<dbReference type="PANTHER" id="PTHR43441:SF10">
    <property type="entry name" value="ACETYLTRANSFERASE"/>
    <property type="match status" value="1"/>
</dbReference>
<evidence type="ECO:0000259" key="1">
    <source>
        <dbReference type="PROSITE" id="PS51186"/>
    </source>
</evidence>
<dbReference type="Proteomes" id="UP000749040">
    <property type="component" value="Unassembled WGS sequence"/>
</dbReference>
<evidence type="ECO:0000313" key="2">
    <source>
        <dbReference type="EMBL" id="MBM9510695.1"/>
    </source>
</evidence>
<dbReference type="Gene3D" id="3.40.630.30">
    <property type="match status" value="1"/>
</dbReference>
<protein>
    <submittedName>
        <fullName evidence="2">GNAT family N-acetyltransferase</fullName>
    </submittedName>
</protein>
<dbReference type="PROSITE" id="PS51186">
    <property type="entry name" value="GNAT"/>
    <property type="match status" value="1"/>
</dbReference>
<dbReference type="RefSeq" id="WP_205365138.1">
    <property type="nucleotide sequence ID" value="NZ_JADKYB010000047.1"/>
</dbReference>
<dbReference type="SUPFAM" id="SSF55729">
    <property type="entry name" value="Acyl-CoA N-acyltransferases (Nat)"/>
    <property type="match status" value="1"/>
</dbReference>
<evidence type="ECO:0000313" key="3">
    <source>
        <dbReference type="Proteomes" id="UP000749040"/>
    </source>
</evidence>
<dbReference type="PANTHER" id="PTHR43441">
    <property type="entry name" value="RIBOSOMAL-PROTEIN-SERINE ACETYLTRANSFERASE"/>
    <property type="match status" value="1"/>
</dbReference>
<name>A0ABS2U874_9ACTN</name>